<comment type="similarity">
    <text evidence="1">Belongs to the PTEN phosphatase protein family.</text>
</comment>
<dbReference type="Gene3D" id="2.30.29.30">
    <property type="entry name" value="Pleckstrin-homology domain (PH domain)/Phosphotyrosine-binding domain (PTB)"/>
    <property type="match status" value="1"/>
</dbReference>
<dbReference type="GO" id="GO:0005925">
    <property type="term" value="C:focal adhesion"/>
    <property type="evidence" value="ECO:0007669"/>
    <property type="project" value="TreeGrafter"/>
</dbReference>
<keyword evidence="3" id="KW-0904">Protein phosphatase</keyword>
<dbReference type="AlphaFoldDB" id="T1JS71"/>
<feature type="domain" description="SH2" evidence="7">
    <location>
        <begin position="741"/>
        <end position="848"/>
    </location>
</feature>
<dbReference type="InterPro" id="IPR000980">
    <property type="entry name" value="SH2"/>
</dbReference>
<evidence type="ECO:0000256" key="3">
    <source>
        <dbReference type="ARBA" id="ARBA00022912"/>
    </source>
</evidence>
<dbReference type="eggNOG" id="KOG1930">
    <property type="taxonomic scope" value="Eukaryota"/>
</dbReference>
<accession>T1JS71</accession>
<evidence type="ECO:0000313" key="8">
    <source>
        <dbReference type="EnsemblMetazoa" id="tetur01g09490.1"/>
    </source>
</evidence>
<dbReference type="InterPro" id="IPR011993">
    <property type="entry name" value="PH-like_dom_sf"/>
</dbReference>
<feature type="region of interest" description="Disordered" evidence="6">
    <location>
        <begin position="596"/>
        <end position="714"/>
    </location>
</feature>
<feature type="compositionally biased region" description="Polar residues" evidence="6">
    <location>
        <begin position="625"/>
        <end position="648"/>
    </location>
</feature>
<reference evidence="9" key="1">
    <citation type="submission" date="2011-08" db="EMBL/GenBank/DDBJ databases">
        <authorList>
            <person name="Rombauts S."/>
        </authorList>
    </citation>
    <scope>NUCLEOTIDE SEQUENCE</scope>
    <source>
        <strain evidence="9">London</strain>
    </source>
</reference>
<dbReference type="STRING" id="32264.T1JS71"/>
<dbReference type="InterPro" id="IPR036860">
    <property type="entry name" value="SH2_dom_sf"/>
</dbReference>
<evidence type="ECO:0000256" key="1">
    <source>
        <dbReference type="ARBA" id="ARBA00007881"/>
    </source>
</evidence>
<evidence type="ECO:0000256" key="6">
    <source>
        <dbReference type="SAM" id="MobiDB-lite"/>
    </source>
</evidence>
<organism evidence="8 9">
    <name type="scientific">Tetranychus urticae</name>
    <name type="common">Two-spotted spider mite</name>
    <dbReference type="NCBI Taxonomy" id="32264"/>
    <lineage>
        <taxon>Eukaryota</taxon>
        <taxon>Metazoa</taxon>
        <taxon>Ecdysozoa</taxon>
        <taxon>Arthropoda</taxon>
        <taxon>Chelicerata</taxon>
        <taxon>Arachnida</taxon>
        <taxon>Acari</taxon>
        <taxon>Acariformes</taxon>
        <taxon>Trombidiformes</taxon>
        <taxon>Prostigmata</taxon>
        <taxon>Eleutherengona</taxon>
        <taxon>Raphignathae</taxon>
        <taxon>Tetranychoidea</taxon>
        <taxon>Tetranychidae</taxon>
        <taxon>Tetranychus</taxon>
    </lineage>
</organism>
<sequence length="1031" mass="112107">MTSNSPAYSTLSWDTTSNHRSSHQHDSDSWKTDNQSNLTAKTSSNGNDSFSTVYTYGPIDGNLYATVSKPNKSSVSPNKPTQTHQYHLNSSNEQLPPSSSQQTGDMSYNESHIRSSIDSGISSVNSIGNSRPMTSVSTFLSPSTNMNGKTSILRQSSETNNNTVMPNGYKSDSVVNVEAIIHHKPESIVEKHRPANPSENYCNGKSSNGNFSSFTSNTISGISEAEQAALDELLSGMLKEVENFPDYPMHSPSLKRSTDNQPIHDYNNKVNSSIANNYNKNISLENNEYVKSTGKPESPSIDAVDSFTNSDETGTDEPVRVASPQLPPLTDHFGKIEPLPARFLTKAPPTSGEDERGRPYHARPGSQPFSYGVTATSPALQRRRVVSETTAYICESRPKPDTIVSTSVPASNDTTQPVSPLPETTPDSTINSLDESSVSIEEQVISNGHHKYHLIDDEDTSGLTWLQKQQLKLKNKHESKDLRGKDLVLAELKGTIARHENVSSMVDRTPDSRSSSPQHRFNTVTSSSPISRSPLVLPNLTASPIPRSPQPVQSSTNYHSSPPTPSTPPTPAPSEPPLTQSIVSNQATTMMSSLNLNDKSRQSPSLASSPTSVTYSRPLHVSTFEPRTSIGSNIGTPSNIDSPSTPNLSAGGKPPLNAMTRQNSIPSTPPHRYVSASGSVSPLTYSQIRDSYGRTPSSPEPGRDSPSVYFGQSQRSSMLSLNESDIISQHPTFIKDTSRFWYKPKIPREDAIKILLDKPPGTFIIRDSNSFPGAFGLALKVAQPPPDVQTKSGDTSHELVRHFLIEPTSKGVRIKGCPNEPVFASLSALVYQHSITPLALSCKLIIPDSDLTLSRGPSESLLTSGGMIGTLSRISGVTEAADILAQGAACNVLYLLTVETESLTGPLAVRNAVTELISRTNLNEIIVNFKVSNSGITLTDNSHRNFFRRHYPLSTVSHFGLDPEGRCYKPKTPNTRTSQLFGFVARARGINKPSNNECHLFVEFDEDQAASAIVNFANKVILSVNRDDRHK</sequence>
<dbReference type="SUPFAM" id="SSF50729">
    <property type="entry name" value="PH domain-like"/>
    <property type="match status" value="1"/>
</dbReference>
<name>T1JS71_TETUR</name>
<dbReference type="PANTHER" id="PTHR45734:SF10">
    <property type="entry name" value="BLISTERY, ISOFORM A"/>
    <property type="match status" value="1"/>
</dbReference>
<evidence type="ECO:0000256" key="2">
    <source>
        <dbReference type="ARBA" id="ARBA00022801"/>
    </source>
</evidence>
<dbReference type="InterPro" id="IPR006020">
    <property type="entry name" value="PTB/PI_dom"/>
</dbReference>
<dbReference type="HOGENOM" id="CLU_294294_0_0_1"/>
<feature type="compositionally biased region" description="Polar residues" evidence="6">
    <location>
        <begin position="502"/>
        <end position="531"/>
    </location>
</feature>
<dbReference type="InterPro" id="IPR013625">
    <property type="entry name" value="PTB"/>
</dbReference>
<keyword evidence="2" id="KW-0378">Hydrolase</keyword>
<dbReference type="SMART" id="SM00252">
    <property type="entry name" value="SH2"/>
    <property type="match status" value="1"/>
</dbReference>
<dbReference type="Pfam" id="PF00017">
    <property type="entry name" value="SH2"/>
    <property type="match status" value="1"/>
</dbReference>
<feature type="compositionally biased region" description="Polar residues" evidence="6">
    <location>
        <begin position="32"/>
        <end position="50"/>
    </location>
</feature>
<keyword evidence="4 5" id="KW-0727">SH2 domain</keyword>
<dbReference type="CDD" id="cd01213">
    <property type="entry name" value="PTB_tensin"/>
    <property type="match status" value="1"/>
</dbReference>
<dbReference type="InterPro" id="IPR035012">
    <property type="entry name" value="Tensin-like_SH2"/>
</dbReference>
<reference evidence="8" key="2">
    <citation type="submission" date="2015-06" db="UniProtKB">
        <authorList>
            <consortium name="EnsemblMetazoa"/>
        </authorList>
    </citation>
    <scope>IDENTIFICATION</scope>
</reference>
<dbReference type="EMBL" id="CAEY01000458">
    <property type="status" value="NOT_ANNOTATED_CDS"/>
    <property type="molecule type" value="Genomic_DNA"/>
</dbReference>
<evidence type="ECO:0000259" key="7">
    <source>
        <dbReference type="PROSITE" id="PS50001"/>
    </source>
</evidence>
<feature type="compositionally biased region" description="Polar residues" evidence="6">
    <location>
        <begin position="1"/>
        <end position="19"/>
    </location>
</feature>
<keyword evidence="9" id="KW-1185">Reference proteome</keyword>
<feature type="region of interest" description="Disordered" evidence="6">
    <location>
        <begin position="248"/>
        <end position="271"/>
    </location>
</feature>
<dbReference type="InterPro" id="IPR033929">
    <property type="entry name" value="Tensin_PTB"/>
</dbReference>
<feature type="compositionally biased region" description="Pro residues" evidence="6">
    <location>
        <begin position="562"/>
        <end position="576"/>
    </location>
</feature>
<feature type="region of interest" description="Disordered" evidence="6">
    <location>
        <begin position="343"/>
        <end position="373"/>
    </location>
</feature>
<evidence type="ECO:0000313" key="9">
    <source>
        <dbReference type="Proteomes" id="UP000015104"/>
    </source>
</evidence>
<feature type="region of interest" description="Disordered" evidence="6">
    <location>
        <begin position="1"/>
        <end position="50"/>
    </location>
</feature>
<feature type="compositionally biased region" description="Low complexity" evidence="6">
    <location>
        <begin position="67"/>
        <end position="80"/>
    </location>
</feature>
<feature type="region of interest" description="Disordered" evidence="6">
    <location>
        <begin position="403"/>
        <end position="430"/>
    </location>
</feature>
<feature type="compositionally biased region" description="Polar residues" evidence="6">
    <location>
        <begin position="676"/>
        <end position="697"/>
    </location>
</feature>
<dbReference type="PANTHER" id="PTHR45734">
    <property type="entry name" value="TENSIN"/>
    <property type="match status" value="1"/>
</dbReference>
<feature type="region of interest" description="Disordered" evidence="6">
    <location>
        <begin position="290"/>
        <end position="327"/>
    </location>
</feature>
<proteinExistence type="inferred from homology"/>
<dbReference type="EnsemblMetazoa" id="tetur01g09490.1">
    <property type="protein sequence ID" value="tetur01g09490.1"/>
    <property type="gene ID" value="tetur01g09490"/>
</dbReference>
<dbReference type="InterPro" id="IPR051484">
    <property type="entry name" value="Tensin_PTEN_phosphatase"/>
</dbReference>
<dbReference type="SMART" id="SM00462">
    <property type="entry name" value="PTB"/>
    <property type="match status" value="1"/>
</dbReference>
<dbReference type="CDD" id="cd09927">
    <property type="entry name" value="SH2_Tensin_like"/>
    <property type="match status" value="1"/>
</dbReference>
<feature type="region of interest" description="Disordered" evidence="6">
    <location>
        <begin position="500"/>
        <end position="580"/>
    </location>
</feature>
<dbReference type="Proteomes" id="UP000015104">
    <property type="component" value="Unassembled WGS sequence"/>
</dbReference>
<dbReference type="SUPFAM" id="SSF55550">
    <property type="entry name" value="SH2 domain"/>
    <property type="match status" value="1"/>
</dbReference>
<dbReference type="PROSITE" id="PS50001">
    <property type="entry name" value="SH2"/>
    <property type="match status" value="1"/>
</dbReference>
<feature type="region of interest" description="Disordered" evidence="6">
    <location>
        <begin position="67"/>
        <end position="113"/>
    </location>
</feature>
<feature type="compositionally biased region" description="Polar residues" evidence="6">
    <location>
        <begin position="596"/>
        <end position="615"/>
    </location>
</feature>
<dbReference type="Pfam" id="PF08416">
    <property type="entry name" value="PTB"/>
    <property type="match status" value="1"/>
</dbReference>
<feature type="compositionally biased region" description="Polar residues" evidence="6">
    <location>
        <begin position="403"/>
        <end position="418"/>
    </location>
</feature>
<dbReference type="GO" id="GO:0004721">
    <property type="term" value="F:phosphoprotein phosphatase activity"/>
    <property type="evidence" value="ECO:0007669"/>
    <property type="project" value="UniProtKB-KW"/>
</dbReference>
<dbReference type="Gene3D" id="3.30.505.10">
    <property type="entry name" value="SH2 domain"/>
    <property type="match status" value="1"/>
</dbReference>
<evidence type="ECO:0000256" key="5">
    <source>
        <dbReference type="PROSITE-ProRule" id="PRU00191"/>
    </source>
</evidence>
<protein>
    <recommendedName>
        <fullName evidence="7">SH2 domain-containing protein</fullName>
    </recommendedName>
</protein>
<evidence type="ECO:0000256" key="4">
    <source>
        <dbReference type="ARBA" id="ARBA00022999"/>
    </source>
</evidence>
<feature type="compositionally biased region" description="Polar residues" evidence="6">
    <location>
        <begin position="81"/>
        <end position="110"/>
    </location>
</feature>